<dbReference type="InterPro" id="IPR036188">
    <property type="entry name" value="FAD/NAD-bd_sf"/>
</dbReference>
<sequence>MATAAYLSKHFKRITIIESDDVLNDTFIESTPAELLNYHCRLESPTSIGRSGVSQIYQIHILAGEGFKILKELFPELADKLITQYGVRGNFIVDCTGRNTSSLRWLKENLNLIVPTVQLHFGCGYVTFIGERFKTEDPLLDAIHLFGNNCNSPDKNTGRYINPIRTIKTDDENSLGVLSIIGVVGVNSEYPPNDSYEDLLEWAKEHTPSECYTILKSTKPCNSLIPYRRIFDDRKYVELLGEKWPQSYILLGDAMCKFNSRYAQGMTHAFRHARELGKIFDEHCHKLEDISYIFNRPASTISEEYWIGSTTNDWKTPRLKLITTDKTGEIRTYQRGGDSNPTKDLEPRVPLMIKFLQCYNYWFIRCAAKSGSLSTDLVHVVSQDCNPLILMKPTTLLKVCYMALIHQFRLSNN</sequence>
<gene>
    <name evidence="1" type="ORF">CJN711_LOCUS10715</name>
</gene>
<dbReference type="SUPFAM" id="SSF51905">
    <property type="entry name" value="FAD/NAD(P)-binding domain"/>
    <property type="match status" value="1"/>
</dbReference>
<reference evidence="1" key="1">
    <citation type="submission" date="2021-02" db="EMBL/GenBank/DDBJ databases">
        <authorList>
            <person name="Nowell W R."/>
        </authorList>
    </citation>
    <scope>NUCLEOTIDE SEQUENCE</scope>
</reference>
<dbReference type="EMBL" id="CAJNOV010004408">
    <property type="protein sequence ID" value="CAF1174990.1"/>
    <property type="molecule type" value="Genomic_DNA"/>
</dbReference>
<dbReference type="Proteomes" id="UP000663855">
    <property type="component" value="Unassembled WGS sequence"/>
</dbReference>
<dbReference type="AlphaFoldDB" id="A0A814UCV7"/>
<protein>
    <submittedName>
        <fullName evidence="1">Uncharacterized protein</fullName>
    </submittedName>
</protein>
<name>A0A814UCV7_9BILA</name>
<evidence type="ECO:0000313" key="1">
    <source>
        <dbReference type="EMBL" id="CAF1174990.1"/>
    </source>
</evidence>
<accession>A0A814UCV7</accession>
<comment type="caution">
    <text evidence="1">The sequence shown here is derived from an EMBL/GenBank/DDBJ whole genome shotgun (WGS) entry which is preliminary data.</text>
</comment>
<evidence type="ECO:0000313" key="2">
    <source>
        <dbReference type="Proteomes" id="UP000663855"/>
    </source>
</evidence>
<proteinExistence type="predicted"/>
<organism evidence="1 2">
    <name type="scientific">Rotaria magnacalcarata</name>
    <dbReference type="NCBI Taxonomy" id="392030"/>
    <lineage>
        <taxon>Eukaryota</taxon>
        <taxon>Metazoa</taxon>
        <taxon>Spiralia</taxon>
        <taxon>Gnathifera</taxon>
        <taxon>Rotifera</taxon>
        <taxon>Eurotatoria</taxon>
        <taxon>Bdelloidea</taxon>
        <taxon>Philodinida</taxon>
        <taxon>Philodinidae</taxon>
        <taxon>Rotaria</taxon>
    </lineage>
</organism>